<evidence type="ECO:0000313" key="2">
    <source>
        <dbReference type="EMBL" id="MFD2112568.1"/>
    </source>
</evidence>
<dbReference type="Proteomes" id="UP001597337">
    <property type="component" value="Unassembled WGS sequence"/>
</dbReference>
<feature type="compositionally biased region" description="Basic and acidic residues" evidence="1">
    <location>
        <begin position="1"/>
        <end position="32"/>
    </location>
</feature>
<gene>
    <name evidence="2" type="ORF">ACFSJC_12025</name>
</gene>
<evidence type="ECO:0000313" key="3">
    <source>
        <dbReference type="Proteomes" id="UP001597337"/>
    </source>
</evidence>
<protein>
    <submittedName>
        <fullName evidence="2">Uncharacterized protein</fullName>
    </submittedName>
</protein>
<sequence>MHSVPDPKDRKRGGEDRRTRRQRLDSAERDTPPPELDMPPLEPEAAPYLDLLFEVGPTEPGEYGHRALSWRELESWQRQTGQRLMSAEVRMIRRLSAVYASAAQEMRAHDAMAPWPDRDPVERSVSVDSSLENLFAALSKRQDRNAP</sequence>
<feature type="compositionally biased region" description="Pro residues" evidence="1">
    <location>
        <begin position="33"/>
        <end position="42"/>
    </location>
</feature>
<dbReference type="RefSeq" id="WP_386026960.1">
    <property type="nucleotide sequence ID" value="NZ_JBHUHX010000031.1"/>
</dbReference>
<name>A0ABW4YBH7_9GAMM</name>
<keyword evidence="3" id="KW-1185">Reference proteome</keyword>
<organism evidence="2 3">
    <name type="scientific">Thiorhodococcus fuscus</name>
    <dbReference type="NCBI Taxonomy" id="527200"/>
    <lineage>
        <taxon>Bacteria</taxon>
        <taxon>Pseudomonadati</taxon>
        <taxon>Pseudomonadota</taxon>
        <taxon>Gammaproteobacteria</taxon>
        <taxon>Chromatiales</taxon>
        <taxon>Chromatiaceae</taxon>
        <taxon>Thiorhodococcus</taxon>
    </lineage>
</organism>
<reference evidence="3" key="1">
    <citation type="journal article" date="2019" name="Int. J. Syst. Evol. Microbiol.">
        <title>The Global Catalogue of Microorganisms (GCM) 10K type strain sequencing project: providing services to taxonomists for standard genome sequencing and annotation.</title>
        <authorList>
            <consortium name="The Broad Institute Genomics Platform"/>
            <consortium name="The Broad Institute Genome Sequencing Center for Infectious Disease"/>
            <person name="Wu L."/>
            <person name="Ma J."/>
        </authorList>
    </citation>
    <scope>NUCLEOTIDE SEQUENCE [LARGE SCALE GENOMIC DNA]</scope>
    <source>
        <strain evidence="3">KACC 12597</strain>
    </source>
</reference>
<evidence type="ECO:0000256" key="1">
    <source>
        <dbReference type="SAM" id="MobiDB-lite"/>
    </source>
</evidence>
<proteinExistence type="predicted"/>
<feature type="region of interest" description="Disordered" evidence="1">
    <location>
        <begin position="1"/>
        <end position="44"/>
    </location>
</feature>
<accession>A0ABW4YBH7</accession>
<dbReference type="Pfam" id="PF23812">
    <property type="entry name" value="Phage_TAC_18"/>
    <property type="match status" value="1"/>
</dbReference>
<dbReference type="InterPro" id="IPR056919">
    <property type="entry name" value="Phage_TAC_18"/>
</dbReference>
<comment type="caution">
    <text evidence="2">The sequence shown here is derived from an EMBL/GenBank/DDBJ whole genome shotgun (WGS) entry which is preliminary data.</text>
</comment>
<dbReference type="EMBL" id="JBHUHX010000031">
    <property type="protein sequence ID" value="MFD2112568.1"/>
    <property type="molecule type" value="Genomic_DNA"/>
</dbReference>